<feature type="transmembrane region" description="Helical" evidence="1">
    <location>
        <begin position="107"/>
        <end position="125"/>
    </location>
</feature>
<dbReference type="PANTHER" id="PTHR14969:SF13">
    <property type="entry name" value="AT30094P"/>
    <property type="match status" value="1"/>
</dbReference>
<evidence type="ECO:0000313" key="3">
    <source>
        <dbReference type="EMBL" id="OGH67893.1"/>
    </source>
</evidence>
<feature type="transmembrane region" description="Helical" evidence="1">
    <location>
        <begin position="20"/>
        <end position="50"/>
    </location>
</feature>
<dbReference type="STRING" id="1798682.A3C15_01685"/>
<dbReference type="Proteomes" id="UP000176532">
    <property type="component" value="Unassembled WGS sequence"/>
</dbReference>
<sequence>MVSAITSFDWWLVGRSHEFLIVHPAIATIIVFLNYAFVIVLIGVVVAFIFRTSTHLAVRRTHSILFAFHAAVAYLVSRFLGFLYFRPRPFVTHEMIPLIEMSPLSKSFPSSHALVSFAVAMALLYRDRRWGFAAFALAGLIAITRVLIGVHYPSDILAGAALGVVTSMLIKRFA</sequence>
<evidence type="ECO:0000259" key="2">
    <source>
        <dbReference type="SMART" id="SM00014"/>
    </source>
</evidence>
<accession>A0A1F6M8N8</accession>
<reference evidence="3 4" key="1">
    <citation type="journal article" date="2016" name="Nat. Commun.">
        <title>Thousands of microbial genomes shed light on interconnected biogeochemical processes in an aquifer system.</title>
        <authorList>
            <person name="Anantharaman K."/>
            <person name="Brown C.T."/>
            <person name="Hug L.A."/>
            <person name="Sharon I."/>
            <person name="Castelle C.J."/>
            <person name="Probst A.J."/>
            <person name="Thomas B.C."/>
            <person name="Singh A."/>
            <person name="Wilkins M.J."/>
            <person name="Karaoz U."/>
            <person name="Brodie E.L."/>
            <person name="Williams K.H."/>
            <person name="Hubbard S.S."/>
            <person name="Banfield J.F."/>
        </authorList>
    </citation>
    <scope>NUCLEOTIDE SEQUENCE [LARGE SCALE GENOMIC DNA]</scope>
</reference>
<feature type="transmembrane region" description="Helical" evidence="1">
    <location>
        <begin position="156"/>
        <end position="173"/>
    </location>
</feature>
<evidence type="ECO:0000256" key="1">
    <source>
        <dbReference type="SAM" id="Phobius"/>
    </source>
</evidence>
<dbReference type="InterPro" id="IPR000326">
    <property type="entry name" value="PAP2/HPO"/>
</dbReference>
<keyword evidence="1" id="KW-0812">Transmembrane</keyword>
<dbReference type="SUPFAM" id="SSF48317">
    <property type="entry name" value="Acid phosphatase/Vanadium-dependent haloperoxidase"/>
    <property type="match status" value="1"/>
</dbReference>
<dbReference type="GO" id="GO:0042392">
    <property type="term" value="F:sphingosine-1-phosphate phosphatase activity"/>
    <property type="evidence" value="ECO:0007669"/>
    <property type="project" value="TreeGrafter"/>
</dbReference>
<feature type="transmembrane region" description="Helical" evidence="1">
    <location>
        <begin position="62"/>
        <end position="85"/>
    </location>
</feature>
<keyword evidence="1" id="KW-0472">Membrane</keyword>
<dbReference type="AlphaFoldDB" id="A0A1F6M8N8"/>
<dbReference type="Gene3D" id="1.20.144.10">
    <property type="entry name" value="Phosphatidic acid phosphatase type 2/haloperoxidase"/>
    <property type="match status" value="1"/>
</dbReference>
<proteinExistence type="predicted"/>
<dbReference type="SMART" id="SM00014">
    <property type="entry name" value="acidPPc"/>
    <property type="match status" value="1"/>
</dbReference>
<keyword evidence="1" id="KW-1133">Transmembrane helix</keyword>
<dbReference type="Pfam" id="PF01569">
    <property type="entry name" value="PAP2"/>
    <property type="match status" value="1"/>
</dbReference>
<protein>
    <recommendedName>
        <fullName evidence="2">Phosphatidic acid phosphatase type 2/haloperoxidase domain-containing protein</fullName>
    </recommendedName>
</protein>
<dbReference type="PANTHER" id="PTHR14969">
    <property type="entry name" value="SPHINGOSINE-1-PHOSPHATE PHOSPHOHYDROLASE"/>
    <property type="match status" value="1"/>
</dbReference>
<comment type="caution">
    <text evidence="3">The sequence shown here is derived from an EMBL/GenBank/DDBJ whole genome shotgun (WGS) entry which is preliminary data.</text>
</comment>
<dbReference type="EMBL" id="MFQD01000031">
    <property type="protein sequence ID" value="OGH67893.1"/>
    <property type="molecule type" value="Genomic_DNA"/>
</dbReference>
<evidence type="ECO:0000313" key="4">
    <source>
        <dbReference type="Proteomes" id="UP000176532"/>
    </source>
</evidence>
<dbReference type="InterPro" id="IPR036938">
    <property type="entry name" value="PAP2/HPO_sf"/>
</dbReference>
<name>A0A1F6M8N8_9BACT</name>
<feature type="domain" description="Phosphatidic acid phosphatase type 2/haloperoxidase" evidence="2">
    <location>
        <begin position="63"/>
        <end position="171"/>
    </location>
</feature>
<organism evidence="3 4">
    <name type="scientific">Candidatus Magasanikbacteria bacterium RIFCSPHIGHO2_02_FULL_50_9b</name>
    <dbReference type="NCBI Taxonomy" id="1798682"/>
    <lineage>
        <taxon>Bacteria</taxon>
        <taxon>Candidatus Magasanikiibacteriota</taxon>
    </lineage>
</organism>
<gene>
    <name evidence="3" type="ORF">A3C15_01685</name>
</gene>
<feature type="transmembrane region" description="Helical" evidence="1">
    <location>
        <begin position="132"/>
        <end position="150"/>
    </location>
</feature>